<evidence type="ECO:0000259" key="2">
    <source>
        <dbReference type="Pfam" id="PF15045"/>
    </source>
</evidence>
<feature type="region of interest" description="Disordered" evidence="1">
    <location>
        <begin position="647"/>
        <end position="666"/>
    </location>
</feature>
<dbReference type="EMBL" id="JAFJMO010000018">
    <property type="protein sequence ID" value="KAJ8250290.1"/>
    <property type="molecule type" value="Genomic_DNA"/>
</dbReference>
<dbReference type="GO" id="GO:0030276">
    <property type="term" value="F:clathrin binding"/>
    <property type="evidence" value="ECO:0007669"/>
    <property type="project" value="InterPro"/>
</dbReference>
<feature type="region of interest" description="Disordered" evidence="1">
    <location>
        <begin position="351"/>
        <end position="470"/>
    </location>
</feature>
<evidence type="ECO:0000313" key="3">
    <source>
        <dbReference type="EMBL" id="KAJ8250290.1"/>
    </source>
</evidence>
<dbReference type="AlphaFoldDB" id="A0A9Q1HKQ1"/>
<sequence>MEPDVIRMYSSSPPPLDDAAEEEDEEFGDFGGFSGVASSVSFGEFESPKGCGQPHATDTSPPAHFNAVASSFPPDLVPGGPGRGSGVAQPRSDHDPRAPGCSRASPRSERTCGGEAVRKPAPRTQTADGARTESRARDRSGDVAAPEVLTNGFAQFDAEEAPVVRPKKRGPAAKPALDCCGHRPATDPAQRDTPRQCSQVSDSRDTNGLPEGKYLAGPIDKLHSGTGPADRSVEGNGVEDDACSTGSLTVAREGLKNGAWGSYTGEDSEHSDPELWTAPLSDRRDRSPTVRTEEAGERQGSPCCRTERAGEDGGMKDECAVAPGTVSASVSDDFASFCQAVSPDGLEDFGDFSATGFAAPPFPEGERPPGDRADDEEGGSFGDFGRTGPVMPDTAADFTTAESAQEESFGEFGSPEDGAGGNAGGDTGGFPGSDSFADFTSAPTGAEPDAAAGWNAFGQPEGAAPDQGDSWAAFREEPGAVPADESEKTCWDTAVTAPPSGSPQTCRRDSLSVTLASRLERLFRASFPETRGPDSGEQVPSLKAVLEPPDGQPEPGEERGSARYRDPRDVWWQLQDIHDAFGLKFQWGGSHSNQALLCSLGIDTRNIMFAGQKKQPVTVPVYAAGLGMLEPTKKPVNPLSVAEKMASIAQAPSSSPETSSSPQSTQEALLPIQFDWSSSGLNNPLDAKLGTSRTSSLPDAVARLMSAVEKTSSSSRNPGREGPLSEEAGRVMRALPDLSFMQARVLMFPVALA</sequence>
<dbReference type="GO" id="GO:0030121">
    <property type="term" value="C:AP-1 adaptor complex"/>
    <property type="evidence" value="ECO:0007669"/>
    <property type="project" value="TreeGrafter"/>
</dbReference>
<dbReference type="OrthoDB" id="5917212at2759"/>
<feature type="compositionally biased region" description="Low complexity" evidence="1">
    <location>
        <begin position="649"/>
        <end position="666"/>
    </location>
</feature>
<feature type="compositionally biased region" description="Low complexity" evidence="1">
    <location>
        <begin position="35"/>
        <end position="45"/>
    </location>
</feature>
<evidence type="ECO:0000256" key="1">
    <source>
        <dbReference type="SAM" id="MobiDB-lite"/>
    </source>
</evidence>
<name>A0A9Q1HKQ1_CONCO</name>
<feature type="compositionally biased region" description="Basic and acidic residues" evidence="1">
    <location>
        <begin position="106"/>
        <end position="118"/>
    </location>
</feature>
<gene>
    <name evidence="3" type="ORF">COCON_G00222120</name>
</gene>
<keyword evidence="4" id="KW-1185">Reference proteome</keyword>
<feature type="domain" description="Aftiphilin clathrin-binding box" evidence="2">
    <location>
        <begin position="568"/>
        <end position="636"/>
    </location>
</feature>
<feature type="compositionally biased region" description="Basic and acidic residues" evidence="1">
    <location>
        <begin position="130"/>
        <end position="141"/>
    </location>
</feature>
<dbReference type="InterPro" id="IPR046359">
    <property type="entry name" value="Aftin-like"/>
</dbReference>
<feature type="compositionally biased region" description="Basic and acidic residues" evidence="1">
    <location>
        <begin position="180"/>
        <end position="194"/>
    </location>
</feature>
<organism evidence="3 4">
    <name type="scientific">Conger conger</name>
    <name type="common">Conger eel</name>
    <name type="synonym">Muraena conger</name>
    <dbReference type="NCBI Taxonomy" id="82655"/>
    <lineage>
        <taxon>Eukaryota</taxon>
        <taxon>Metazoa</taxon>
        <taxon>Chordata</taxon>
        <taxon>Craniata</taxon>
        <taxon>Vertebrata</taxon>
        <taxon>Euteleostomi</taxon>
        <taxon>Actinopterygii</taxon>
        <taxon>Neopterygii</taxon>
        <taxon>Teleostei</taxon>
        <taxon>Anguilliformes</taxon>
        <taxon>Congridae</taxon>
        <taxon>Conger</taxon>
    </lineage>
</organism>
<dbReference type="PANTHER" id="PTHR16156:SF10">
    <property type="entry name" value="AFTIPHILIN-RELATED"/>
    <property type="match status" value="1"/>
</dbReference>
<feature type="compositionally biased region" description="Basic and acidic residues" evidence="1">
    <location>
        <begin position="281"/>
        <end position="297"/>
    </location>
</feature>
<protein>
    <recommendedName>
        <fullName evidence="2">Aftiphilin clathrin-binding box domain-containing protein</fullName>
    </recommendedName>
</protein>
<dbReference type="GO" id="GO:0032588">
    <property type="term" value="C:trans-Golgi network membrane"/>
    <property type="evidence" value="ECO:0007669"/>
    <property type="project" value="InterPro"/>
</dbReference>
<feature type="region of interest" description="Disordered" evidence="1">
    <location>
        <begin position="1"/>
        <end position="316"/>
    </location>
</feature>
<feature type="compositionally biased region" description="Acidic residues" evidence="1">
    <location>
        <begin position="18"/>
        <end position="28"/>
    </location>
</feature>
<dbReference type="Pfam" id="PF15045">
    <property type="entry name" value="Clathrin_bdg"/>
    <property type="match status" value="1"/>
</dbReference>
<feature type="region of interest" description="Disordered" evidence="1">
    <location>
        <begin position="707"/>
        <end position="727"/>
    </location>
</feature>
<feature type="compositionally biased region" description="Gly residues" evidence="1">
    <location>
        <begin position="418"/>
        <end position="431"/>
    </location>
</feature>
<evidence type="ECO:0000313" key="4">
    <source>
        <dbReference type="Proteomes" id="UP001152803"/>
    </source>
</evidence>
<dbReference type="InterPro" id="IPR029205">
    <property type="entry name" value="Clathrin-bd"/>
</dbReference>
<reference evidence="3" key="1">
    <citation type="journal article" date="2023" name="Science">
        <title>Genome structures resolve the early diversification of teleost fishes.</title>
        <authorList>
            <person name="Parey E."/>
            <person name="Louis A."/>
            <person name="Montfort J."/>
            <person name="Bouchez O."/>
            <person name="Roques C."/>
            <person name="Iampietro C."/>
            <person name="Lluch J."/>
            <person name="Castinel A."/>
            <person name="Donnadieu C."/>
            <person name="Desvignes T."/>
            <person name="Floi Bucao C."/>
            <person name="Jouanno E."/>
            <person name="Wen M."/>
            <person name="Mejri S."/>
            <person name="Dirks R."/>
            <person name="Jansen H."/>
            <person name="Henkel C."/>
            <person name="Chen W.J."/>
            <person name="Zahm M."/>
            <person name="Cabau C."/>
            <person name="Klopp C."/>
            <person name="Thompson A.W."/>
            <person name="Robinson-Rechavi M."/>
            <person name="Braasch I."/>
            <person name="Lecointre G."/>
            <person name="Bobe J."/>
            <person name="Postlethwait J.H."/>
            <person name="Berthelot C."/>
            <person name="Roest Crollius H."/>
            <person name="Guiguen Y."/>
        </authorList>
    </citation>
    <scope>NUCLEOTIDE SEQUENCE</scope>
    <source>
        <strain evidence="3">Concon-B</strain>
    </source>
</reference>
<accession>A0A9Q1HKQ1</accession>
<dbReference type="PANTHER" id="PTHR16156">
    <property type="entry name" value="AFTIPHILIN A-RELATED"/>
    <property type="match status" value="1"/>
</dbReference>
<feature type="compositionally biased region" description="Basic and acidic residues" evidence="1">
    <location>
        <begin position="305"/>
        <end position="316"/>
    </location>
</feature>
<feature type="region of interest" description="Disordered" evidence="1">
    <location>
        <begin position="525"/>
        <end position="564"/>
    </location>
</feature>
<comment type="caution">
    <text evidence="3">The sequence shown here is derived from an EMBL/GenBank/DDBJ whole genome shotgun (WGS) entry which is preliminary data.</text>
</comment>
<dbReference type="Proteomes" id="UP001152803">
    <property type="component" value="Unassembled WGS sequence"/>
</dbReference>
<proteinExistence type="predicted"/>